<evidence type="ECO:0000256" key="1">
    <source>
        <dbReference type="SAM" id="SignalP"/>
    </source>
</evidence>
<keyword evidence="1" id="KW-0732">Signal</keyword>
<comment type="caution">
    <text evidence="3">The sequence shown here is derived from an EMBL/GenBank/DDBJ whole genome shotgun (WGS) entry which is preliminary data.</text>
</comment>
<keyword evidence="4" id="KW-1185">Reference proteome</keyword>
<dbReference type="AlphaFoldDB" id="A0AAN8FZZ5"/>
<dbReference type="Pfam" id="PF23334">
    <property type="entry name" value="VWC2L_2nd"/>
    <property type="match status" value="1"/>
</dbReference>
<dbReference type="InterPro" id="IPR001007">
    <property type="entry name" value="VWF_dom"/>
</dbReference>
<dbReference type="PROSITE" id="PS50184">
    <property type="entry name" value="VWFC_2"/>
    <property type="match status" value="1"/>
</dbReference>
<gene>
    <name evidence="3" type="ORF">SNE40_021665</name>
</gene>
<dbReference type="EMBL" id="JAZGQO010000018">
    <property type="protein sequence ID" value="KAK6167697.1"/>
    <property type="molecule type" value="Genomic_DNA"/>
</dbReference>
<feature type="signal peptide" evidence="1">
    <location>
        <begin position="1"/>
        <end position="19"/>
    </location>
</feature>
<feature type="chain" id="PRO_5042973352" description="VWFC domain-containing protein" evidence="1">
    <location>
        <begin position="20"/>
        <end position="225"/>
    </location>
</feature>
<dbReference type="PROSITE" id="PS01208">
    <property type="entry name" value="VWFC_1"/>
    <property type="match status" value="1"/>
</dbReference>
<sequence length="225" mass="24749">MLLHILIIATCMSIVHVQCKVVTSCAIWPDMMVQPGFNWRERCRNCTCVLGVGSDCDGPTCSIPYHPSHEQICARWSPDGCCCEQLGCLKHGRVYEVGSYYPRSIERPCTKCPCMAGQRIPSCSVEVCRPKCVDSVQVEGICCPVCQNGPNCVVPTRLFSQTSQRHAPIALNQSTIITDSFDQSRSFICQCQVAGGVAQCEHLSASVRQPVLDLIRSIISHNNVV</sequence>
<dbReference type="Proteomes" id="UP001347796">
    <property type="component" value="Unassembled WGS sequence"/>
</dbReference>
<organism evidence="3 4">
    <name type="scientific">Patella caerulea</name>
    <name type="common">Rayed Mediterranean limpet</name>
    <dbReference type="NCBI Taxonomy" id="87958"/>
    <lineage>
        <taxon>Eukaryota</taxon>
        <taxon>Metazoa</taxon>
        <taxon>Spiralia</taxon>
        <taxon>Lophotrochozoa</taxon>
        <taxon>Mollusca</taxon>
        <taxon>Gastropoda</taxon>
        <taxon>Patellogastropoda</taxon>
        <taxon>Patelloidea</taxon>
        <taxon>Patellidae</taxon>
        <taxon>Patella</taxon>
    </lineage>
</organism>
<accession>A0AAN8FZZ5</accession>
<proteinExistence type="predicted"/>
<evidence type="ECO:0000259" key="2">
    <source>
        <dbReference type="PROSITE" id="PS50184"/>
    </source>
</evidence>
<evidence type="ECO:0000313" key="3">
    <source>
        <dbReference type="EMBL" id="KAK6167697.1"/>
    </source>
</evidence>
<feature type="domain" description="VWFC" evidence="2">
    <location>
        <begin position="88"/>
        <end position="147"/>
    </location>
</feature>
<name>A0AAN8FZZ5_PATCE</name>
<dbReference type="SUPFAM" id="SSF57603">
    <property type="entry name" value="FnI-like domain"/>
    <property type="match status" value="1"/>
</dbReference>
<protein>
    <recommendedName>
        <fullName evidence="2">VWFC domain-containing protein</fullName>
    </recommendedName>
</protein>
<reference evidence="3 4" key="1">
    <citation type="submission" date="2024-01" db="EMBL/GenBank/DDBJ databases">
        <title>The genome of the rayed Mediterranean limpet Patella caerulea (Linnaeus, 1758).</title>
        <authorList>
            <person name="Anh-Thu Weber A."/>
            <person name="Halstead-Nussloch G."/>
        </authorList>
    </citation>
    <scope>NUCLEOTIDE SEQUENCE [LARGE SCALE GENOMIC DNA]</scope>
    <source>
        <strain evidence="3">AATW-2023a</strain>
        <tissue evidence="3">Whole specimen</tissue>
    </source>
</reference>
<evidence type="ECO:0000313" key="4">
    <source>
        <dbReference type="Proteomes" id="UP001347796"/>
    </source>
</evidence>